<keyword evidence="4" id="KW-1185">Reference proteome</keyword>
<organism evidence="4">
    <name type="scientific">Camponotus floridanus</name>
    <name type="common">Florida carpenter ant</name>
    <dbReference type="NCBI Taxonomy" id="104421"/>
    <lineage>
        <taxon>Eukaryota</taxon>
        <taxon>Metazoa</taxon>
        <taxon>Ecdysozoa</taxon>
        <taxon>Arthropoda</taxon>
        <taxon>Hexapoda</taxon>
        <taxon>Insecta</taxon>
        <taxon>Pterygota</taxon>
        <taxon>Neoptera</taxon>
        <taxon>Endopterygota</taxon>
        <taxon>Hymenoptera</taxon>
        <taxon>Apocrita</taxon>
        <taxon>Aculeata</taxon>
        <taxon>Formicoidea</taxon>
        <taxon>Formicidae</taxon>
        <taxon>Formicinae</taxon>
        <taxon>Camponotus</taxon>
    </lineage>
</organism>
<dbReference type="AlphaFoldDB" id="E1ZVM9"/>
<dbReference type="EMBL" id="GL434562">
    <property type="protein sequence ID" value="EFN74760.1"/>
    <property type="molecule type" value="Genomic_DNA"/>
</dbReference>
<protein>
    <submittedName>
        <fullName evidence="3">THAP domain-containing protein 9</fullName>
    </submittedName>
</protein>
<evidence type="ECO:0000259" key="1">
    <source>
        <dbReference type="Pfam" id="PF21789"/>
    </source>
</evidence>
<dbReference type="InterPro" id="IPR048367">
    <property type="entry name" value="TNP-like_RNaseH_C"/>
</dbReference>
<feature type="non-terminal residue" evidence="3">
    <location>
        <position position="1"/>
    </location>
</feature>
<feature type="domain" description="Transposable element P transposase-like RNase H C-terminal" evidence="1">
    <location>
        <begin position="52"/>
        <end position="86"/>
    </location>
</feature>
<feature type="domain" description="DNA transposase THAP9 C-terminal" evidence="2">
    <location>
        <begin position="153"/>
        <end position="230"/>
    </location>
</feature>
<proteinExistence type="predicted"/>
<dbReference type="PANTHER" id="PTHR47577">
    <property type="entry name" value="THAP DOMAIN-CONTAINING PROTEIN 6"/>
    <property type="match status" value="1"/>
</dbReference>
<reference evidence="3 4" key="1">
    <citation type="journal article" date="2010" name="Science">
        <title>Genomic comparison of the ants Camponotus floridanus and Harpegnathos saltator.</title>
        <authorList>
            <person name="Bonasio R."/>
            <person name="Zhang G."/>
            <person name="Ye C."/>
            <person name="Mutti N.S."/>
            <person name="Fang X."/>
            <person name="Qin N."/>
            <person name="Donahue G."/>
            <person name="Yang P."/>
            <person name="Li Q."/>
            <person name="Li C."/>
            <person name="Zhang P."/>
            <person name="Huang Z."/>
            <person name="Berger S.L."/>
            <person name="Reinberg D."/>
            <person name="Wang J."/>
            <person name="Liebig J."/>
        </authorList>
    </citation>
    <scope>NUCLEOTIDE SEQUENCE [LARGE SCALE GENOMIC DNA]</scope>
    <source>
        <strain evidence="4">C129</strain>
    </source>
</reference>
<evidence type="ECO:0000313" key="3">
    <source>
        <dbReference type="EMBL" id="EFN74760.1"/>
    </source>
</evidence>
<dbReference type="Pfam" id="PF21789">
    <property type="entry name" value="TNP-like_RNaseH_C"/>
    <property type="match status" value="1"/>
</dbReference>
<name>E1ZVM9_CAMFO</name>
<dbReference type="OMA" id="NCEECCA"/>
<dbReference type="PANTHER" id="PTHR47577:SF2">
    <property type="entry name" value="THAP DOMAIN CONTAINING 9"/>
    <property type="match status" value="1"/>
</dbReference>
<dbReference type="Pfam" id="PF22824">
    <property type="entry name" value="THAP9_C"/>
    <property type="match status" value="1"/>
</dbReference>
<gene>
    <name evidence="3" type="ORF">EAG_00433</name>
</gene>
<dbReference type="STRING" id="104421.E1ZVM9"/>
<dbReference type="InParanoid" id="E1ZVM9"/>
<accession>E1ZVM9</accession>
<evidence type="ECO:0000313" key="4">
    <source>
        <dbReference type="Proteomes" id="UP000000311"/>
    </source>
</evidence>
<sequence>YLLTLRLEDGQLLVNSNRKTGFLGFLINIENLKVLYQDVCQNKSLLPYISLYQLSQDHLELFFGCIRAFGRQNNNPSARLFKTAFKRILVRAQIKSATTGNCIELAHVPILTASKPEEIINITSSISRIIDYECEYKKINTNNTVLEIDHPYMLSVNNLSLSEYSREIIIYIAGFIVKYLTKHIICEICVQSLTDNSKTGTLIRLKDRGSLFYPSQSVVNICKETEKVIRFY</sequence>
<dbReference type="Proteomes" id="UP000000311">
    <property type="component" value="Unassembled WGS sequence"/>
</dbReference>
<feature type="non-terminal residue" evidence="3">
    <location>
        <position position="232"/>
    </location>
</feature>
<dbReference type="InterPro" id="IPR055035">
    <property type="entry name" value="THAP9_C"/>
</dbReference>
<evidence type="ECO:0000259" key="2">
    <source>
        <dbReference type="Pfam" id="PF22824"/>
    </source>
</evidence>